<organism evidence="2 3">
    <name type="scientific">Kipferlia bialata</name>
    <dbReference type="NCBI Taxonomy" id="797122"/>
    <lineage>
        <taxon>Eukaryota</taxon>
        <taxon>Metamonada</taxon>
        <taxon>Carpediemonas-like organisms</taxon>
        <taxon>Kipferlia</taxon>
    </lineage>
</organism>
<comment type="caution">
    <text evidence="2">The sequence shown here is derived from an EMBL/GenBank/DDBJ whole genome shotgun (WGS) entry which is preliminary data.</text>
</comment>
<keyword evidence="3" id="KW-1185">Reference proteome</keyword>
<sequence length="314" mass="34721">MVSSWSQMGTMFKKNLTVTLRHPLVLLIQFILPVAVMLSLTGDPLQYSPGNPQPDLVDVTLPERCYTSDPVNHPCTTFVYTPNTDPFVQEVAGFISDMYAGVDGDALNADEMRGFATREELDDWTLDHQEEFLGGWDFGADMCLGETGCMATDTHTYKSACLSNYERCMNYTVMFNRTASSTTTQPFEVNYMAPYQLNSMAQRAMVAALLGEHTGTAAPVSISDVDWNTQLRPYPTVDTVTGVLDKMSSGMPAAIVFVVTFSYVVISFHVVSEKQAHLRRALHVIGLTDTAFWGSHILHDLVLTLCQALLIMAT</sequence>
<reference evidence="2 3" key="1">
    <citation type="journal article" date="2018" name="PLoS ONE">
        <title>The draft genome of Kipferlia bialata reveals reductive genome evolution in fornicate parasites.</title>
        <authorList>
            <person name="Tanifuji G."/>
            <person name="Takabayashi S."/>
            <person name="Kume K."/>
            <person name="Takagi M."/>
            <person name="Nakayama T."/>
            <person name="Kamikawa R."/>
            <person name="Inagaki Y."/>
            <person name="Hashimoto T."/>
        </authorList>
    </citation>
    <scope>NUCLEOTIDE SEQUENCE [LARGE SCALE GENOMIC DNA]</scope>
    <source>
        <strain evidence="2">NY0173</strain>
    </source>
</reference>
<name>A0A9K3D4W4_9EUKA</name>
<feature type="non-terminal residue" evidence="2">
    <location>
        <position position="1"/>
    </location>
</feature>
<keyword evidence="1" id="KW-1133">Transmembrane helix</keyword>
<evidence type="ECO:0000313" key="2">
    <source>
        <dbReference type="EMBL" id="GIQ87997.1"/>
    </source>
</evidence>
<keyword evidence="1" id="KW-0472">Membrane</keyword>
<keyword evidence="1" id="KW-0812">Transmembrane</keyword>
<gene>
    <name evidence="2" type="ORF">KIPB_010153</name>
</gene>
<dbReference type="Proteomes" id="UP000265618">
    <property type="component" value="Unassembled WGS sequence"/>
</dbReference>
<dbReference type="AlphaFoldDB" id="A0A9K3D4W4"/>
<dbReference type="EMBL" id="BDIP01003676">
    <property type="protein sequence ID" value="GIQ87997.1"/>
    <property type="molecule type" value="Genomic_DNA"/>
</dbReference>
<evidence type="ECO:0000256" key="1">
    <source>
        <dbReference type="SAM" id="Phobius"/>
    </source>
</evidence>
<feature type="transmembrane region" description="Helical" evidence="1">
    <location>
        <begin position="253"/>
        <end position="271"/>
    </location>
</feature>
<proteinExistence type="predicted"/>
<evidence type="ECO:0000313" key="3">
    <source>
        <dbReference type="Proteomes" id="UP000265618"/>
    </source>
</evidence>
<accession>A0A9K3D4W4</accession>
<protein>
    <submittedName>
        <fullName evidence="2">ABC transporter A, ABCA</fullName>
    </submittedName>
</protein>
<feature type="transmembrane region" description="Helical" evidence="1">
    <location>
        <begin position="20"/>
        <end position="40"/>
    </location>
</feature>